<dbReference type="Proteomes" id="UP000631114">
    <property type="component" value="Unassembled WGS sequence"/>
</dbReference>
<dbReference type="PANTHER" id="PTHR35692:SF1">
    <property type="entry name" value="F26F24.11"/>
    <property type="match status" value="1"/>
</dbReference>
<protein>
    <submittedName>
        <fullName evidence="2">Uncharacterized protein</fullName>
    </submittedName>
</protein>
<dbReference type="AlphaFoldDB" id="A0A835MEV9"/>
<sequence>MAKRSSSSSAAAAVEEIIAQAMDQHMLEQVSSINLSGVIDDHTDSTFPTSLETRFRKLKSFPGPNPKTTPSLNSQLQDLPITPNALKSIPISPPGEKTSPQPEFSSSKIDPVCEPKSRSRRNGYVSSPSSSSESSVEAASPPRQVLCFWCSPKKVSRKKSKEKENRFDGLGSGKKNDEFLLSDLSTFSMKEQEKKMKRALKEQEKISRDAEQVVSWAKQLSARIDDFVIHDDSCSEDDERFK</sequence>
<dbReference type="EMBL" id="JADFTS010000001">
    <property type="protein sequence ID" value="KAF9624504.1"/>
    <property type="molecule type" value="Genomic_DNA"/>
</dbReference>
<feature type="region of interest" description="Disordered" evidence="1">
    <location>
        <begin position="57"/>
        <end position="138"/>
    </location>
</feature>
<evidence type="ECO:0000256" key="1">
    <source>
        <dbReference type="SAM" id="MobiDB-lite"/>
    </source>
</evidence>
<gene>
    <name evidence="2" type="ORF">IFM89_011547</name>
</gene>
<evidence type="ECO:0000313" key="3">
    <source>
        <dbReference type="Proteomes" id="UP000631114"/>
    </source>
</evidence>
<feature type="compositionally biased region" description="Polar residues" evidence="1">
    <location>
        <begin position="98"/>
        <end position="108"/>
    </location>
</feature>
<evidence type="ECO:0000313" key="2">
    <source>
        <dbReference type="EMBL" id="KAF9624504.1"/>
    </source>
</evidence>
<accession>A0A835MEV9</accession>
<name>A0A835MEV9_9MAGN</name>
<reference evidence="2 3" key="1">
    <citation type="submission" date="2020-10" db="EMBL/GenBank/DDBJ databases">
        <title>The Coptis chinensis genome and diversification of protoberbering-type alkaloids.</title>
        <authorList>
            <person name="Wang B."/>
            <person name="Shu S."/>
            <person name="Song C."/>
            <person name="Liu Y."/>
        </authorList>
    </citation>
    <scope>NUCLEOTIDE SEQUENCE [LARGE SCALE GENOMIC DNA]</scope>
    <source>
        <strain evidence="2">HL-2020</strain>
        <tissue evidence="2">Leaf</tissue>
    </source>
</reference>
<keyword evidence="3" id="KW-1185">Reference proteome</keyword>
<comment type="caution">
    <text evidence="2">The sequence shown here is derived from an EMBL/GenBank/DDBJ whole genome shotgun (WGS) entry which is preliminary data.</text>
</comment>
<feature type="compositionally biased region" description="Polar residues" evidence="1">
    <location>
        <begin position="66"/>
        <end position="77"/>
    </location>
</feature>
<feature type="compositionally biased region" description="Low complexity" evidence="1">
    <location>
        <begin position="125"/>
        <end position="138"/>
    </location>
</feature>
<proteinExistence type="predicted"/>
<organism evidence="2 3">
    <name type="scientific">Coptis chinensis</name>
    <dbReference type="NCBI Taxonomy" id="261450"/>
    <lineage>
        <taxon>Eukaryota</taxon>
        <taxon>Viridiplantae</taxon>
        <taxon>Streptophyta</taxon>
        <taxon>Embryophyta</taxon>
        <taxon>Tracheophyta</taxon>
        <taxon>Spermatophyta</taxon>
        <taxon>Magnoliopsida</taxon>
        <taxon>Ranunculales</taxon>
        <taxon>Ranunculaceae</taxon>
        <taxon>Coptidoideae</taxon>
        <taxon>Coptis</taxon>
    </lineage>
</organism>
<dbReference type="PANTHER" id="PTHR35692">
    <property type="entry name" value="F26F24.11"/>
    <property type="match status" value="1"/>
</dbReference>
<dbReference type="OrthoDB" id="1936256at2759"/>